<sequence>MKTRVALWLSLLLLTASAPLAHAPGDGAEAFARHDFGAVNFRALNTVALPWKLVAAALILDDPEGGGVDHAHLRARLQTFGFLWPERIEGADRPIMPARDHPLGISVGEVTPGLPPVKVTVANLACASCHAGPVYAPDGTPQPATAWLGSPNTSLDLEAYTRAVTMA</sequence>
<dbReference type="KEGG" id="bgoe:IFJ75_03115"/>
<evidence type="ECO:0000256" key="1">
    <source>
        <dbReference type="SAM" id="SignalP"/>
    </source>
</evidence>
<gene>
    <name evidence="2" type="ORF">IFJ75_03115</name>
</gene>
<keyword evidence="3" id="KW-1185">Reference proteome</keyword>
<organism evidence="2 3">
    <name type="scientific">Brevundimonas goettingensis</name>
    <dbReference type="NCBI Taxonomy" id="2774190"/>
    <lineage>
        <taxon>Bacteria</taxon>
        <taxon>Pseudomonadati</taxon>
        <taxon>Pseudomonadota</taxon>
        <taxon>Alphaproteobacteria</taxon>
        <taxon>Caulobacterales</taxon>
        <taxon>Caulobacteraceae</taxon>
        <taxon>Brevundimonas</taxon>
    </lineage>
</organism>
<dbReference type="EMBL" id="CP062222">
    <property type="protein sequence ID" value="QTC91926.1"/>
    <property type="molecule type" value="Genomic_DNA"/>
</dbReference>
<evidence type="ECO:0008006" key="4">
    <source>
        <dbReference type="Google" id="ProtNLM"/>
    </source>
</evidence>
<dbReference type="Proteomes" id="UP000663918">
    <property type="component" value="Chromosome"/>
</dbReference>
<evidence type="ECO:0000313" key="2">
    <source>
        <dbReference type="EMBL" id="QTC91926.1"/>
    </source>
</evidence>
<reference evidence="2" key="1">
    <citation type="submission" date="2020-09" db="EMBL/GenBank/DDBJ databases">
        <title>Brevundimonas sp. LVF2 isolated from a puddle in Goettingen, Germany.</title>
        <authorList>
            <person name="Friedrich I."/>
            <person name="Klassen A."/>
            <person name="Hannes N."/>
            <person name="Schneider D."/>
            <person name="Hertel R."/>
            <person name="Daniel R."/>
        </authorList>
    </citation>
    <scope>NUCLEOTIDE SEQUENCE</scope>
    <source>
        <strain evidence="2">LVF2</strain>
    </source>
</reference>
<dbReference type="RefSeq" id="WP_207871167.1">
    <property type="nucleotide sequence ID" value="NZ_CP062222.1"/>
</dbReference>
<proteinExistence type="predicted"/>
<keyword evidence="1" id="KW-0732">Signal</keyword>
<feature type="chain" id="PRO_5037907186" description="Cytochrome c domain-containing protein" evidence="1">
    <location>
        <begin position="24"/>
        <end position="167"/>
    </location>
</feature>
<name>A0A975C627_9CAUL</name>
<evidence type="ECO:0000313" key="3">
    <source>
        <dbReference type="Proteomes" id="UP000663918"/>
    </source>
</evidence>
<protein>
    <recommendedName>
        <fullName evidence="4">Cytochrome c domain-containing protein</fullName>
    </recommendedName>
</protein>
<dbReference type="AlphaFoldDB" id="A0A975C627"/>
<accession>A0A975C627</accession>
<feature type="signal peptide" evidence="1">
    <location>
        <begin position="1"/>
        <end position="23"/>
    </location>
</feature>